<dbReference type="Gene3D" id="3.90.550.10">
    <property type="entry name" value="Spore Coat Polysaccharide Biosynthesis Protein SpsA, Chain A"/>
    <property type="match status" value="1"/>
</dbReference>
<keyword evidence="2" id="KW-0808">Transferase</keyword>
<dbReference type="AlphaFoldDB" id="A0A7X9HHK4"/>
<comment type="caution">
    <text evidence="2">The sequence shown here is derived from an EMBL/GenBank/DDBJ whole genome shotgun (WGS) entry which is preliminary data.</text>
</comment>
<reference evidence="2 3" key="1">
    <citation type="journal article" date="2020" name="Biotechnol. Biofuels">
        <title>New insights from the biogas microbiome by comprehensive genome-resolved metagenomics of nearly 1600 species originating from multiple anaerobic digesters.</title>
        <authorList>
            <person name="Campanaro S."/>
            <person name="Treu L."/>
            <person name="Rodriguez-R L.M."/>
            <person name="Kovalovszki A."/>
            <person name="Ziels R.M."/>
            <person name="Maus I."/>
            <person name="Zhu X."/>
            <person name="Kougias P.G."/>
            <person name="Basile A."/>
            <person name="Luo G."/>
            <person name="Schluter A."/>
            <person name="Konstantinidis K.T."/>
            <person name="Angelidaki I."/>
        </authorList>
    </citation>
    <scope>NUCLEOTIDE SEQUENCE [LARGE SCALE GENOMIC DNA]</scope>
    <source>
        <strain evidence="2">AS27yjCOA_165</strain>
    </source>
</reference>
<feature type="domain" description="Glycosyltransferase 2-like" evidence="1">
    <location>
        <begin position="8"/>
        <end position="156"/>
    </location>
</feature>
<gene>
    <name evidence="2" type="ORF">GYA27_04695</name>
</gene>
<evidence type="ECO:0000313" key="2">
    <source>
        <dbReference type="EMBL" id="NMB70461.1"/>
    </source>
</evidence>
<sequence>MSEQPFVSVVMPVYNTEKYLKIAIESILNQTYKNYEFIIIDDASTDSSIQIIESYVDPRIKIIKNSSTLRVTKTINVGIRVATGKYIVRMDSDDYSFAERIENQVKFMESNPDVVVCGGAIYVCDSNLKEINIRHYPQTDEQIRKKIFRFNPFAHPATIWVRSVVERVGYYDESIPVTQDYDLLFRVGKYGKFANLLDPVIKLRTHNQSQSISRGMEQQRITLKIRKKAIYEYGYKISTTDKIYGIIQSILMRILPAKAKFIIFNFIRRFL</sequence>
<dbReference type="InterPro" id="IPR029044">
    <property type="entry name" value="Nucleotide-diphossugar_trans"/>
</dbReference>
<name>A0A7X9HHK4_UNCKA</name>
<protein>
    <submittedName>
        <fullName evidence="2">Glycosyltransferase</fullName>
    </submittedName>
</protein>
<dbReference type="PANTHER" id="PTHR22916">
    <property type="entry name" value="GLYCOSYLTRANSFERASE"/>
    <property type="match status" value="1"/>
</dbReference>
<dbReference type="SUPFAM" id="SSF53448">
    <property type="entry name" value="Nucleotide-diphospho-sugar transferases"/>
    <property type="match status" value="1"/>
</dbReference>
<dbReference type="GO" id="GO:0016758">
    <property type="term" value="F:hexosyltransferase activity"/>
    <property type="evidence" value="ECO:0007669"/>
    <property type="project" value="UniProtKB-ARBA"/>
</dbReference>
<organism evidence="2 3">
    <name type="scientific">candidate division WWE3 bacterium</name>
    <dbReference type="NCBI Taxonomy" id="2053526"/>
    <lineage>
        <taxon>Bacteria</taxon>
        <taxon>Katanobacteria</taxon>
    </lineage>
</organism>
<dbReference type="Pfam" id="PF00535">
    <property type="entry name" value="Glycos_transf_2"/>
    <property type="match status" value="1"/>
</dbReference>
<evidence type="ECO:0000259" key="1">
    <source>
        <dbReference type="Pfam" id="PF00535"/>
    </source>
</evidence>
<dbReference type="InterPro" id="IPR001173">
    <property type="entry name" value="Glyco_trans_2-like"/>
</dbReference>
<dbReference type="PANTHER" id="PTHR22916:SF3">
    <property type="entry name" value="UDP-GLCNAC:BETAGAL BETA-1,3-N-ACETYLGLUCOSAMINYLTRANSFERASE-LIKE PROTEIN 1"/>
    <property type="match status" value="1"/>
</dbReference>
<evidence type="ECO:0000313" key="3">
    <source>
        <dbReference type="Proteomes" id="UP000526033"/>
    </source>
</evidence>
<accession>A0A7X9HHK4</accession>
<dbReference type="EMBL" id="JAAZNL010000059">
    <property type="protein sequence ID" value="NMB70461.1"/>
    <property type="molecule type" value="Genomic_DNA"/>
</dbReference>
<proteinExistence type="predicted"/>
<dbReference type="Proteomes" id="UP000526033">
    <property type="component" value="Unassembled WGS sequence"/>
</dbReference>